<keyword evidence="3" id="KW-0698">rRNA processing</keyword>
<accession>A0ABR1DDU7</accession>
<evidence type="ECO:0008006" key="9">
    <source>
        <dbReference type="Google" id="ProtNLM"/>
    </source>
</evidence>
<comment type="similarity">
    <text evidence="2">Belongs to the RRP1 family.</text>
</comment>
<evidence type="ECO:0000256" key="4">
    <source>
        <dbReference type="ARBA" id="ARBA00023242"/>
    </source>
</evidence>
<evidence type="ECO:0000256" key="2">
    <source>
        <dbReference type="ARBA" id="ARBA00006374"/>
    </source>
</evidence>
<evidence type="ECO:0000313" key="7">
    <source>
        <dbReference type="EMBL" id="KAK6748223.1"/>
    </source>
</evidence>
<gene>
    <name evidence="7" type="primary">Necator_chrIV.g14363</name>
    <name evidence="7" type="ORF">RB195_001069</name>
</gene>
<dbReference type="Pfam" id="PF05997">
    <property type="entry name" value="Nop52"/>
    <property type="match status" value="1"/>
</dbReference>
<sequence>MEADLTSVEVVFAQKLACGEPVTRQRAFRALQDWIKEQSSLKPFTEADMLRLCKGLHYVLWMQDKMLLQEELADRISQLFLVFANEEQRVLFIQSIFKSLGKEWNHIDRWRMDKFLMMMRRVLRALFKHLSSLKWKKSIRDAYWNAFSNTTISVDRTFPDGLKFHFASLILDELDNAGGINKKQLTACLKPFADLLAVRSISDYLFDSITEEVFATILHQKSEEMASRMETADAGDESSPGIEFDYVAIGQMLFNIGKKPETISKRRKKLYDLVKRFDVAAKGGDPYYFEPPTPEIVLTSRDYEEAEKKLKIMEEEVKIERKRMKLERKSTKPSVATDPEDVEKDDVDSNNALIGTVVKSKKSFIKKKKKTDKSSGKVKRTSMMSKSKKPKPQKAK</sequence>
<feature type="coiled-coil region" evidence="5">
    <location>
        <begin position="296"/>
        <end position="323"/>
    </location>
</feature>
<feature type="region of interest" description="Disordered" evidence="6">
    <location>
        <begin position="325"/>
        <end position="396"/>
    </location>
</feature>
<dbReference type="InterPro" id="IPR010301">
    <property type="entry name" value="RRP1"/>
</dbReference>
<dbReference type="PANTHER" id="PTHR13026:SF0">
    <property type="entry name" value="RIBOSOMAL RNA PROCESSING 1B"/>
    <property type="match status" value="1"/>
</dbReference>
<organism evidence="7 8">
    <name type="scientific">Necator americanus</name>
    <name type="common">Human hookworm</name>
    <dbReference type="NCBI Taxonomy" id="51031"/>
    <lineage>
        <taxon>Eukaryota</taxon>
        <taxon>Metazoa</taxon>
        <taxon>Ecdysozoa</taxon>
        <taxon>Nematoda</taxon>
        <taxon>Chromadorea</taxon>
        <taxon>Rhabditida</taxon>
        <taxon>Rhabditina</taxon>
        <taxon>Rhabditomorpha</taxon>
        <taxon>Strongyloidea</taxon>
        <taxon>Ancylostomatidae</taxon>
        <taxon>Bunostominae</taxon>
        <taxon>Necator</taxon>
    </lineage>
</organism>
<feature type="compositionally biased region" description="Acidic residues" evidence="6">
    <location>
        <begin position="338"/>
        <end position="348"/>
    </location>
</feature>
<protein>
    <recommendedName>
        <fullName evidence="9">Nucleolar protein,Nop52</fullName>
    </recommendedName>
</protein>
<dbReference type="PANTHER" id="PTHR13026">
    <property type="entry name" value="NNP-1 PROTEIN NOVEL NUCLEAR PROTEIN 1 NOP52"/>
    <property type="match status" value="1"/>
</dbReference>
<comment type="caution">
    <text evidence="7">The sequence shown here is derived from an EMBL/GenBank/DDBJ whole genome shotgun (WGS) entry which is preliminary data.</text>
</comment>
<evidence type="ECO:0000256" key="5">
    <source>
        <dbReference type="SAM" id="Coils"/>
    </source>
</evidence>
<dbReference type="EMBL" id="JAVFWL010000004">
    <property type="protein sequence ID" value="KAK6748223.1"/>
    <property type="molecule type" value="Genomic_DNA"/>
</dbReference>
<name>A0ABR1DDU7_NECAM</name>
<evidence type="ECO:0000256" key="3">
    <source>
        <dbReference type="ARBA" id="ARBA00022552"/>
    </source>
</evidence>
<reference evidence="7 8" key="1">
    <citation type="submission" date="2023-08" db="EMBL/GenBank/DDBJ databases">
        <title>A Necator americanus chromosomal reference genome.</title>
        <authorList>
            <person name="Ilik V."/>
            <person name="Petrzelkova K.J."/>
            <person name="Pardy F."/>
            <person name="Fuh T."/>
            <person name="Niatou-Singa F.S."/>
            <person name="Gouil Q."/>
            <person name="Baker L."/>
            <person name="Ritchie M.E."/>
            <person name="Jex A.R."/>
            <person name="Gazzola D."/>
            <person name="Li H."/>
            <person name="Toshio Fujiwara R."/>
            <person name="Zhan B."/>
            <person name="Aroian R.V."/>
            <person name="Pafco B."/>
            <person name="Schwarz E.M."/>
        </authorList>
    </citation>
    <scope>NUCLEOTIDE SEQUENCE [LARGE SCALE GENOMIC DNA]</scope>
    <source>
        <strain evidence="7 8">Aroian</strain>
        <tissue evidence="7">Whole animal</tissue>
    </source>
</reference>
<comment type="subcellular location">
    <subcellularLocation>
        <location evidence="1">Nucleus</location>
    </subcellularLocation>
</comment>
<feature type="compositionally biased region" description="Basic residues" evidence="6">
    <location>
        <begin position="359"/>
        <end position="396"/>
    </location>
</feature>
<keyword evidence="5" id="KW-0175">Coiled coil</keyword>
<evidence type="ECO:0000256" key="1">
    <source>
        <dbReference type="ARBA" id="ARBA00004123"/>
    </source>
</evidence>
<evidence type="ECO:0000313" key="8">
    <source>
        <dbReference type="Proteomes" id="UP001303046"/>
    </source>
</evidence>
<keyword evidence="4" id="KW-0539">Nucleus</keyword>
<evidence type="ECO:0000256" key="6">
    <source>
        <dbReference type="SAM" id="MobiDB-lite"/>
    </source>
</evidence>
<dbReference type="Proteomes" id="UP001303046">
    <property type="component" value="Unassembled WGS sequence"/>
</dbReference>
<keyword evidence="8" id="KW-1185">Reference proteome</keyword>
<proteinExistence type="inferred from homology"/>